<accession>A0A0G1DB48</accession>
<sequence length="86" mass="10056">MTTEIGFWGIVHWTSERFGKDMENLSPTDHFFEDNDPRIKLVKDKWGDEVWIVGYTDPRPQVSGKELRGKVLGIRVRDNCLMSFIL</sequence>
<protein>
    <submittedName>
        <fullName evidence="1">Uncharacterized protein</fullName>
    </submittedName>
</protein>
<organism evidence="1 2">
    <name type="scientific">Candidatus Collierbacteria bacterium GW2011_GWC2_43_12</name>
    <dbReference type="NCBI Taxonomy" id="1618390"/>
    <lineage>
        <taxon>Bacteria</taxon>
        <taxon>Candidatus Collieribacteriota</taxon>
    </lineage>
</organism>
<dbReference type="Proteomes" id="UP000033980">
    <property type="component" value="Unassembled WGS sequence"/>
</dbReference>
<dbReference type="AlphaFoldDB" id="A0A0G1DB48"/>
<name>A0A0G1DB48_9BACT</name>
<proteinExistence type="predicted"/>
<reference evidence="1 2" key="1">
    <citation type="journal article" date="2015" name="Nature">
        <title>rRNA introns, odd ribosomes, and small enigmatic genomes across a large radiation of phyla.</title>
        <authorList>
            <person name="Brown C.T."/>
            <person name="Hug L.A."/>
            <person name="Thomas B.C."/>
            <person name="Sharon I."/>
            <person name="Castelle C.J."/>
            <person name="Singh A."/>
            <person name="Wilkins M.J."/>
            <person name="Williams K.H."/>
            <person name="Banfield J.F."/>
        </authorList>
    </citation>
    <scope>NUCLEOTIDE SEQUENCE [LARGE SCALE GENOMIC DNA]</scope>
</reference>
<evidence type="ECO:0000313" key="1">
    <source>
        <dbReference type="EMBL" id="KKS94907.1"/>
    </source>
</evidence>
<comment type="caution">
    <text evidence="1">The sequence shown here is derived from an EMBL/GenBank/DDBJ whole genome shotgun (WGS) entry which is preliminary data.</text>
</comment>
<gene>
    <name evidence="1" type="ORF">UV68_C0001G0048</name>
</gene>
<evidence type="ECO:0000313" key="2">
    <source>
        <dbReference type="Proteomes" id="UP000033980"/>
    </source>
</evidence>
<dbReference type="EMBL" id="LCFK01000001">
    <property type="protein sequence ID" value="KKS94907.1"/>
    <property type="molecule type" value="Genomic_DNA"/>
</dbReference>